<accession>A0A6J5PFE0</accession>
<dbReference type="EMBL" id="LR797270">
    <property type="protein sequence ID" value="CAB4198543.1"/>
    <property type="molecule type" value="Genomic_DNA"/>
</dbReference>
<evidence type="ECO:0000313" key="2">
    <source>
        <dbReference type="EMBL" id="CAB4170589.1"/>
    </source>
</evidence>
<organism evidence="2">
    <name type="scientific">uncultured Caudovirales phage</name>
    <dbReference type="NCBI Taxonomy" id="2100421"/>
    <lineage>
        <taxon>Viruses</taxon>
        <taxon>Duplodnaviria</taxon>
        <taxon>Heunggongvirae</taxon>
        <taxon>Uroviricota</taxon>
        <taxon>Caudoviricetes</taxon>
        <taxon>Peduoviridae</taxon>
        <taxon>Maltschvirus</taxon>
        <taxon>Maltschvirus maltsch</taxon>
    </lineage>
</organism>
<protein>
    <submittedName>
        <fullName evidence="2">Uncharacterized protein</fullName>
    </submittedName>
</protein>
<sequence length="249" mass="28880">MISLKTLIIEGRYDSIVTDLSRKMLRVVKDSYSATQDPNGMFAGQKIYFKSDEKVPNIDDDAQFEKIYFEEVENPTIPLDFYVSLKVQWVQGLNDYRYGGDAYNSTKRVSDEPPLIEIRFEMDPADWPQVLSKTAMHLGDLLRHEIEHTTQSGWNTKSSKFMPSDMDRRSKINSGELPAMNYFLLKKEIPAMIHGLYTKAKKSKQPFKQVVEKYLTGWVNQKAITADEMQTILAAWRKWLPKLAIRQEL</sequence>
<gene>
    <name evidence="3" type="ORF">UFOVP1307_142</name>
    <name evidence="1" type="ORF">UFOVP651_204</name>
    <name evidence="2" type="ORF">UFOVP902_60</name>
</gene>
<proteinExistence type="predicted"/>
<evidence type="ECO:0000313" key="1">
    <source>
        <dbReference type="EMBL" id="CAB4155309.1"/>
    </source>
</evidence>
<reference evidence="2" key="1">
    <citation type="submission" date="2020-05" db="EMBL/GenBank/DDBJ databases">
        <authorList>
            <person name="Chiriac C."/>
            <person name="Salcher M."/>
            <person name="Ghai R."/>
            <person name="Kavagutti S V."/>
        </authorList>
    </citation>
    <scope>NUCLEOTIDE SEQUENCE</scope>
</reference>
<name>A0A6J5PFE0_9CAUD</name>
<evidence type="ECO:0000313" key="3">
    <source>
        <dbReference type="EMBL" id="CAB4198543.1"/>
    </source>
</evidence>
<dbReference type="EMBL" id="LR796859">
    <property type="protein sequence ID" value="CAB4170589.1"/>
    <property type="molecule type" value="Genomic_DNA"/>
</dbReference>
<dbReference type="EMBL" id="LR796625">
    <property type="protein sequence ID" value="CAB4155309.1"/>
    <property type="molecule type" value="Genomic_DNA"/>
</dbReference>